<evidence type="ECO:0000313" key="2">
    <source>
        <dbReference type="Proteomes" id="UP001177021"/>
    </source>
</evidence>
<organism evidence="1 2">
    <name type="scientific">Trifolium pratense</name>
    <name type="common">Red clover</name>
    <dbReference type="NCBI Taxonomy" id="57577"/>
    <lineage>
        <taxon>Eukaryota</taxon>
        <taxon>Viridiplantae</taxon>
        <taxon>Streptophyta</taxon>
        <taxon>Embryophyta</taxon>
        <taxon>Tracheophyta</taxon>
        <taxon>Spermatophyta</taxon>
        <taxon>Magnoliopsida</taxon>
        <taxon>eudicotyledons</taxon>
        <taxon>Gunneridae</taxon>
        <taxon>Pentapetalae</taxon>
        <taxon>rosids</taxon>
        <taxon>fabids</taxon>
        <taxon>Fabales</taxon>
        <taxon>Fabaceae</taxon>
        <taxon>Papilionoideae</taxon>
        <taxon>50 kb inversion clade</taxon>
        <taxon>NPAAA clade</taxon>
        <taxon>Hologalegina</taxon>
        <taxon>IRL clade</taxon>
        <taxon>Trifolieae</taxon>
        <taxon>Trifolium</taxon>
    </lineage>
</organism>
<dbReference type="Proteomes" id="UP001177021">
    <property type="component" value="Unassembled WGS sequence"/>
</dbReference>
<protein>
    <submittedName>
        <fullName evidence="1">Uncharacterized protein</fullName>
    </submittedName>
</protein>
<proteinExistence type="predicted"/>
<gene>
    <name evidence="1" type="ORF">MILVUS5_LOCUS6139</name>
</gene>
<comment type="caution">
    <text evidence="1">The sequence shown here is derived from an EMBL/GenBank/DDBJ whole genome shotgun (WGS) entry which is preliminary data.</text>
</comment>
<reference evidence="1" key="1">
    <citation type="submission" date="2023-10" db="EMBL/GenBank/DDBJ databases">
        <authorList>
            <person name="Rodriguez Cubillos JULIANA M."/>
            <person name="De Vega J."/>
        </authorList>
    </citation>
    <scope>NUCLEOTIDE SEQUENCE</scope>
</reference>
<evidence type="ECO:0000313" key="1">
    <source>
        <dbReference type="EMBL" id="CAJ2635460.1"/>
    </source>
</evidence>
<dbReference type="EMBL" id="CASHSV030000002">
    <property type="protein sequence ID" value="CAJ2635460.1"/>
    <property type="molecule type" value="Genomic_DNA"/>
</dbReference>
<accession>A0ACB0ITV8</accession>
<keyword evidence="2" id="KW-1185">Reference proteome</keyword>
<sequence length="190" mass="21600">MYVRVLDYLLLIFNKIVYNSSYDRDCATYYVIQTSFVEIQTSDSSLFFVRSIVFTPSFRFKPQIRSFNFDSELFNPSFISRKASNVQLQLRIVQSQFTSTLIQNHSTSIHFLCKASFQNLSSLNSVLSIIQFSFENRTVANGVDKKVTVLSKLGSSSITKLHHKVGSQGASKPTNMPPTLVMTRLILIMV</sequence>
<name>A0ACB0ITV8_TRIPR</name>